<evidence type="ECO:0000256" key="3">
    <source>
        <dbReference type="ARBA" id="ARBA00022777"/>
    </source>
</evidence>
<dbReference type="Proteomes" id="UP000199572">
    <property type="component" value="Unassembled WGS sequence"/>
</dbReference>
<keyword evidence="2" id="KW-0808">Transferase</keyword>
<dbReference type="SUPFAM" id="SSF53613">
    <property type="entry name" value="Ribokinase-like"/>
    <property type="match status" value="1"/>
</dbReference>
<accession>A0A1H9LIW0</accession>
<feature type="domain" description="Carbohydrate kinase PfkB" evidence="4">
    <location>
        <begin position="13"/>
        <end position="277"/>
    </location>
</feature>
<evidence type="ECO:0000256" key="1">
    <source>
        <dbReference type="ARBA" id="ARBA00010688"/>
    </source>
</evidence>
<evidence type="ECO:0000259" key="4">
    <source>
        <dbReference type="Pfam" id="PF00294"/>
    </source>
</evidence>
<dbReference type="EMBL" id="FOGG01000004">
    <property type="protein sequence ID" value="SER11441.1"/>
    <property type="molecule type" value="Genomic_DNA"/>
</dbReference>
<dbReference type="GO" id="GO:0016301">
    <property type="term" value="F:kinase activity"/>
    <property type="evidence" value="ECO:0007669"/>
    <property type="project" value="UniProtKB-KW"/>
</dbReference>
<dbReference type="OrthoDB" id="9779730at2"/>
<keyword evidence="6" id="KW-1185">Reference proteome</keyword>
<evidence type="ECO:0000313" key="6">
    <source>
        <dbReference type="Proteomes" id="UP000199572"/>
    </source>
</evidence>
<sequence length="292" mass="31845">MYDICCVGHITSDKVVNTHTTLYMPGGTALYFSSAFSQLNAKYLLVTALAEADFGYVRDLQQKNITVKAYPSPETVYFENIYGENQDDRTQNVLHKAAPFHSDQFNNIDANFFHLGPLLADDIPSELVQTLAAKARVSLDVQGFLREVKDKKVYATQWPQMAEVLPFIEILKADVAELQALTGCEDTIEGVKVVADLGVKEIIITNGSQGSVIYAGNESYTIPAYPPDEIIDATGCGDTYMAGYLFQRFKAAGVEEAGNFAAAMAGLKTAKTGPFTGNESDVLAFLSTFVEL</sequence>
<protein>
    <submittedName>
        <fullName evidence="5">Sugar or nucleoside kinase, ribokinase family</fullName>
    </submittedName>
</protein>
<dbReference type="InterPro" id="IPR029056">
    <property type="entry name" value="Ribokinase-like"/>
</dbReference>
<proteinExistence type="inferred from homology"/>
<keyword evidence="3 5" id="KW-0418">Kinase</keyword>
<dbReference type="STRING" id="390241.SAMN04488023_104171"/>
<dbReference type="PANTHER" id="PTHR43085:SF57">
    <property type="entry name" value="CARBOHYDRATE KINASE PFKB DOMAIN-CONTAINING PROTEIN"/>
    <property type="match status" value="1"/>
</dbReference>
<dbReference type="Pfam" id="PF00294">
    <property type="entry name" value="PfkB"/>
    <property type="match status" value="1"/>
</dbReference>
<dbReference type="Gene3D" id="3.40.1190.20">
    <property type="match status" value="1"/>
</dbReference>
<dbReference type="InterPro" id="IPR011611">
    <property type="entry name" value="PfkB_dom"/>
</dbReference>
<reference evidence="5 6" key="1">
    <citation type="submission" date="2016-10" db="EMBL/GenBank/DDBJ databases">
        <authorList>
            <person name="de Groot N.N."/>
        </authorList>
    </citation>
    <scope>NUCLEOTIDE SEQUENCE [LARGE SCALE GENOMIC DNA]</scope>
    <source>
        <strain evidence="5 6">DSM 18610</strain>
    </source>
</reference>
<comment type="similarity">
    <text evidence="1">Belongs to the carbohydrate kinase PfkB family.</text>
</comment>
<evidence type="ECO:0000256" key="2">
    <source>
        <dbReference type="ARBA" id="ARBA00022679"/>
    </source>
</evidence>
<dbReference type="RefSeq" id="WP_090881983.1">
    <property type="nucleotide sequence ID" value="NZ_FOGG01000004.1"/>
</dbReference>
<gene>
    <name evidence="5" type="ORF">SAMN04488023_104171</name>
</gene>
<name>A0A1H9LIW0_9SPHI</name>
<dbReference type="InterPro" id="IPR050306">
    <property type="entry name" value="PfkB_Carbo_kinase"/>
</dbReference>
<evidence type="ECO:0000313" key="5">
    <source>
        <dbReference type="EMBL" id="SER11441.1"/>
    </source>
</evidence>
<dbReference type="AlphaFoldDB" id="A0A1H9LIW0"/>
<dbReference type="PANTHER" id="PTHR43085">
    <property type="entry name" value="HEXOKINASE FAMILY MEMBER"/>
    <property type="match status" value="1"/>
</dbReference>
<organism evidence="5 6">
    <name type="scientific">Pedobacter rhizosphaerae</name>
    <dbReference type="NCBI Taxonomy" id="390241"/>
    <lineage>
        <taxon>Bacteria</taxon>
        <taxon>Pseudomonadati</taxon>
        <taxon>Bacteroidota</taxon>
        <taxon>Sphingobacteriia</taxon>
        <taxon>Sphingobacteriales</taxon>
        <taxon>Sphingobacteriaceae</taxon>
        <taxon>Pedobacter</taxon>
    </lineage>
</organism>